<evidence type="ECO:0000313" key="4">
    <source>
        <dbReference type="Proteomes" id="UP000252519"/>
    </source>
</evidence>
<sequence>MEHLSKMLCINHFLMELPVSGGVLTTFIDPRHRGNLARFINHGCDPNLSIAIIRIGYTVPHVGLFSNSERQESVLIICLSQNLVPIGLQLNGMGRHKRIPTKNRKKLKSVDPFNKNAPALKAAALSKVNWEPKDDEQPMPRSLRELQCVGMTIDLQESKSQAILDKKEVKKRRQHKNKVIAEAEKVGIRKGRFETVEHFVRRVERMTYAAVKDHETLVKQGLVGREESEINADFKLLEEKEKRQKEQKRNEIQNKIKAARELRERTEKMKEEKLKAKEERKRKRKAEETAEDNKVEEIDQDDPNVRAEPSAAHFDEDNIRMKKKKKKLGGSDRIREKKKLAAEQARQEAALNQKGQSQIAQLGCLR</sequence>
<dbReference type="EMBL" id="JOJR01000027">
    <property type="protein sequence ID" value="RCN50016.1"/>
    <property type="molecule type" value="Genomic_DNA"/>
</dbReference>
<dbReference type="Proteomes" id="UP000252519">
    <property type="component" value="Unassembled WGS sequence"/>
</dbReference>
<dbReference type="SUPFAM" id="SSF82199">
    <property type="entry name" value="SET domain"/>
    <property type="match status" value="1"/>
</dbReference>
<feature type="compositionally biased region" description="Basic and acidic residues" evidence="1">
    <location>
        <begin position="267"/>
        <end position="297"/>
    </location>
</feature>
<protein>
    <recommendedName>
        <fullName evidence="2">SET domain-containing protein</fullName>
    </recommendedName>
</protein>
<dbReference type="OrthoDB" id="5876637at2759"/>
<dbReference type="InterPro" id="IPR046341">
    <property type="entry name" value="SET_dom_sf"/>
</dbReference>
<dbReference type="STRING" id="29170.A0A368H091"/>
<evidence type="ECO:0000313" key="3">
    <source>
        <dbReference type="EMBL" id="RCN50016.1"/>
    </source>
</evidence>
<dbReference type="Gene3D" id="2.170.270.10">
    <property type="entry name" value="SET domain"/>
    <property type="match status" value="1"/>
</dbReference>
<dbReference type="InterPro" id="IPR026680">
    <property type="entry name" value="CCDC137"/>
</dbReference>
<dbReference type="PANTHER" id="PTHR21838">
    <property type="entry name" value="COILED-COIL DOMAIN-CONTAINING PROTEIN 137"/>
    <property type="match status" value="1"/>
</dbReference>
<evidence type="ECO:0000259" key="2">
    <source>
        <dbReference type="Pfam" id="PF00856"/>
    </source>
</evidence>
<accession>A0A368H091</accession>
<dbReference type="InterPro" id="IPR001214">
    <property type="entry name" value="SET_dom"/>
</dbReference>
<dbReference type="AlphaFoldDB" id="A0A368H091"/>
<comment type="caution">
    <text evidence="3">The sequence shown here is derived from an EMBL/GenBank/DDBJ whole genome shotgun (WGS) entry which is preliminary data.</text>
</comment>
<dbReference type="GO" id="GO:0005634">
    <property type="term" value="C:nucleus"/>
    <property type="evidence" value="ECO:0007669"/>
    <property type="project" value="TreeGrafter"/>
</dbReference>
<reference evidence="3 4" key="1">
    <citation type="submission" date="2014-10" db="EMBL/GenBank/DDBJ databases">
        <title>Draft genome of the hookworm Ancylostoma caninum.</title>
        <authorList>
            <person name="Mitreva M."/>
        </authorList>
    </citation>
    <scope>NUCLEOTIDE SEQUENCE [LARGE SCALE GENOMIC DNA]</scope>
    <source>
        <strain evidence="3 4">Baltimore</strain>
    </source>
</reference>
<evidence type="ECO:0000256" key="1">
    <source>
        <dbReference type="SAM" id="MobiDB-lite"/>
    </source>
</evidence>
<dbReference type="PANTHER" id="PTHR21838:SF2">
    <property type="entry name" value="COILED-COIL DOMAIN-CONTAINING PROTEIN 137"/>
    <property type="match status" value="1"/>
</dbReference>
<proteinExistence type="predicted"/>
<dbReference type="Pfam" id="PF00856">
    <property type="entry name" value="SET"/>
    <property type="match status" value="1"/>
</dbReference>
<name>A0A368H091_ANCCA</name>
<organism evidence="3 4">
    <name type="scientific">Ancylostoma caninum</name>
    <name type="common">Dog hookworm</name>
    <dbReference type="NCBI Taxonomy" id="29170"/>
    <lineage>
        <taxon>Eukaryota</taxon>
        <taxon>Metazoa</taxon>
        <taxon>Ecdysozoa</taxon>
        <taxon>Nematoda</taxon>
        <taxon>Chromadorea</taxon>
        <taxon>Rhabditida</taxon>
        <taxon>Rhabditina</taxon>
        <taxon>Rhabditomorpha</taxon>
        <taxon>Strongyloidea</taxon>
        <taxon>Ancylostomatidae</taxon>
        <taxon>Ancylostomatinae</taxon>
        <taxon>Ancylostoma</taxon>
    </lineage>
</organism>
<feature type="domain" description="SET" evidence="2">
    <location>
        <begin position="25"/>
        <end position="55"/>
    </location>
</feature>
<feature type="compositionally biased region" description="Basic and acidic residues" evidence="1">
    <location>
        <begin position="329"/>
        <end position="341"/>
    </location>
</feature>
<feature type="region of interest" description="Disordered" evidence="1">
    <location>
        <begin position="267"/>
        <end position="341"/>
    </location>
</feature>
<keyword evidence="4" id="KW-1185">Reference proteome</keyword>
<gene>
    <name evidence="3" type="ORF">ANCCAN_03845</name>
</gene>